<accession>A0A0F9AJ38</accession>
<comment type="caution">
    <text evidence="1">The sequence shown here is derived from an EMBL/GenBank/DDBJ whole genome shotgun (WGS) entry which is preliminary data.</text>
</comment>
<dbReference type="EMBL" id="LAZR01057375">
    <property type="protein sequence ID" value="KKK72186.1"/>
    <property type="molecule type" value="Genomic_DNA"/>
</dbReference>
<name>A0A0F9AJ38_9ZZZZ</name>
<organism evidence="1">
    <name type="scientific">marine sediment metagenome</name>
    <dbReference type="NCBI Taxonomy" id="412755"/>
    <lineage>
        <taxon>unclassified sequences</taxon>
        <taxon>metagenomes</taxon>
        <taxon>ecological metagenomes</taxon>
    </lineage>
</organism>
<gene>
    <name evidence="1" type="ORF">LCGC14_2906410</name>
</gene>
<protein>
    <submittedName>
        <fullName evidence="1">Uncharacterized protein</fullName>
    </submittedName>
</protein>
<feature type="non-terminal residue" evidence="1">
    <location>
        <position position="41"/>
    </location>
</feature>
<sequence length="41" mass="4668">MGSQVTARCECGFEAEILRGTYECLRKKPQISMDRLDDYPG</sequence>
<proteinExistence type="predicted"/>
<evidence type="ECO:0000313" key="1">
    <source>
        <dbReference type="EMBL" id="KKK72186.1"/>
    </source>
</evidence>
<dbReference type="AlphaFoldDB" id="A0A0F9AJ38"/>
<reference evidence="1" key="1">
    <citation type="journal article" date="2015" name="Nature">
        <title>Complex archaea that bridge the gap between prokaryotes and eukaryotes.</title>
        <authorList>
            <person name="Spang A."/>
            <person name="Saw J.H."/>
            <person name="Jorgensen S.L."/>
            <person name="Zaremba-Niedzwiedzka K."/>
            <person name="Martijn J."/>
            <person name="Lind A.E."/>
            <person name="van Eijk R."/>
            <person name="Schleper C."/>
            <person name="Guy L."/>
            <person name="Ettema T.J."/>
        </authorList>
    </citation>
    <scope>NUCLEOTIDE SEQUENCE</scope>
</reference>